<dbReference type="InterPro" id="IPR003609">
    <property type="entry name" value="Pan_app"/>
</dbReference>
<dbReference type="EnsemblPlants" id="QL08p016033:mrna">
    <property type="protein sequence ID" value="QL08p016033:mrna"/>
    <property type="gene ID" value="QL08p016033"/>
</dbReference>
<protein>
    <recommendedName>
        <fullName evidence="1">Apple domain-containing protein</fullName>
    </recommendedName>
</protein>
<dbReference type="Pfam" id="PF08276">
    <property type="entry name" value="PAN_2"/>
    <property type="match status" value="1"/>
</dbReference>
<dbReference type="InParanoid" id="A0A7N2R8T9"/>
<evidence type="ECO:0000313" key="2">
    <source>
        <dbReference type="EnsemblPlants" id="QL08p016033:mrna"/>
    </source>
</evidence>
<dbReference type="CDD" id="cd01098">
    <property type="entry name" value="PAN_AP_plant"/>
    <property type="match status" value="1"/>
</dbReference>
<feature type="domain" description="Apple" evidence="1">
    <location>
        <begin position="15"/>
        <end position="93"/>
    </location>
</feature>
<dbReference type="PANTHER" id="PTHR32444:SF234">
    <property type="entry name" value="RECEPTOR-LIKE SERINE_THREONINE-PROTEIN KINASE"/>
    <property type="match status" value="1"/>
</dbReference>
<dbReference type="Gene3D" id="3.50.4.10">
    <property type="entry name" value="Hepatocyte Growth Factor"/>
    <property type="match status" value="1"/>
</dbReference>
<evidence type="ECO:0000259" key="1">
    <source>
        <dbReference type="PROSITE" id="PS50948"/>
    </source>
</evidence>
<dbReference type="OMA" id="MDIRQSA"/>
<dbReference type="AlphaFoldDB" id="A0A7N2R8T9"/>
<evidence type="ECO:0000313" key="3">
    <source>
        <dbReference type="Proteomes" id="UP000594261"/>
    </source>
</evidence>
<dbReference type="SMART" id="SM00473">
    <property type="entry name" value="PAN_AP"/>
    <property type="match status" value="1"/>
</dbReference>
<dbReference type="PANTHER" id="PTHR32444">
    <property type="entry name" value="BULB-TYPE LECTIN DOMAIN-CONTAINING PROTEIN"/>
    <property type="match status" value="1"/>
</dbReference>
<dbReference type="EMBL" id="LRBV02000008">
    <property type="status" value="NOT_ANNOTATED_CDS"/>
    <property type="molecule type" value="Genomic_DNA"/>
</dbReference>
<name>A0A7N2R8T9_QUELO</name>
<dbReference type="Proteomes" id="UP000594261">
    <property type="component" value="Chromosome 8"/>
</dbReference>
<dbReference type="Gramene" id="QL08p016033:mrna">
    <property type="protein sequence ID" value="QL08p016033:mrna"/>
    <property type="gene ID" value="QL08p016033"/>
</dbReference>
<organism evidence="2 3">
    <name type="scientific">Quercus lobata</name>
    <name type="common">Valley oak</name>
    <dbReference type="NCBI Taxonomy" id="97700"/>
    <lineage>
        <taxon>Eukaryota</taxon>
        <taxon>Viridiplantae</taxon>
        <taxon>Streptophyta</taxon>
        <taxon>Embryophyta</taxon>
        <taxon>Tracheophyta</taxon>
        <taxon>Spermatophyta</taxon>
        <taxon>Magnoliopsida</taxon>
        <taxon>eudicotyledons</taxon>
        <taxon>Gunneridae</taxon>
        <taxon>Pentapetalae</taxon>
        <taxon>rosids</taxon>
        <taxon>fabids</taxon>
        <taxon>Fagales</taxon>
        <taxon>Fagaceae</taxon>
        <taxon>Quercus</taxon>
    </lineage>
</organism>
<sequence>MEKSQGCVLNKPLSCQKDGFDTYSYLKLPDTTYSWVNGSMSLNKCWAKCLNNYSCMAYTNLDISGSGCVMWFGDLMDIRQSAVGRPNLHVRISASEIARAFPTSDLR</sequence>
<keyword evidence="3" id="KW-1185">Reference proteome</keyword>
<proteinExistence type="predicted"/>
<accession>A0A7N2R8T9</accession>
<reference evidence="2 3" key="1">
    <citation type="journal article" date="2016" name="G3 (Bethesda)">
        <title>First Draft Assembly and Annotation of the Genome of a California Endemic Oak Quercus lobata Nee (Fagaceae).</title>
        <authorList>
            <person name="Sork V.L."/>
            <person name="Fitz-Gibbon S.T."/>
            <person name="Puiu D."/>
            <person name="Crepeau M."/>
            <person name="Gugger P.F."/>
            <person name="Sherman R."/>
            <person name="Stevens K."/>
            <person name="Langley C.H."/>
            <person name="Pellegrini M."/>
            <person name="Salzberg S.L."/>
        </authorList>
    </citation>
    <scope>NUCLEOTIDE SEQUENCE [LARGE SCALE GENOMIC DNA]</scope>
    <source>
        <strain evidence="2 3">cv. SW786</strain>
    </source>
</reference>
<reference evidence="2" key="2">
    <citation type="submission" date="2021-01" db="UniProtKB">
        <authorList>
            <consortium name="EnsemblPlants"/>
        </authorList>
    </citation>
    <scope>IDENTIFICATION</scope>
</reference>
<dbReference type="PROSITE" id="PS50948">
    <property type="entry name" value="PAN"/>
    <property type="match status" value="1"/>
</dbReference>